<keyword evidence="3 10" id="KW-0813">Transport</keyword>
<feature type="binding site" evidence="8">
    <location>
        <position position="323"/>
    </location>
    <ligand>
        <name>Na(+)</name>
        <dbReference type="ChEBI" id="CHEBI:29101"/>
        <label>1</label>
    </ligand>
</feature>
<protein>
    <recommendedName>
        <fullName evidence="10">Transporter</fullName>
    </recommendedName>
</protein>
<evidence type="ECO:0000256" key="5">
    <source>
        <dbReference type="ARBA" id="ARBA00022847"/>
    </source>
</evidence>
<feature type="binding site" evidence="8">
    <location>
        <position position="21"/>
    </location>
    <ligand>
        <name>Na(+)</name>
        <dbReference type="ChEBI" id="CHEBI:29101"/>
        <label>1</label>
    </ligand>
</feature>
<evidence type="ECO:0000256" key="2">
    <source>
        <dbReference type="ARBA" id="ARBA00006459"/>
    </source>
</evidence>
<name>A0A7R8W820_9CRUS</name>
<dbReference type="EMBL" id="OB660887">
    <property type="protein sequence ID" value="CAD7226668.1"/>
    <property type="molecule type" value="Genomic_DNA"/>
</dbReference>
<sequence length="577" mass="64158">MAEPERGNWTGKLDFLLSCLGYAVGLGNVWRFPYLCYTNGGGVFLIPYAIMLFVVGIPLFLMELTIGQYSARSPIVLFRILSPLWKGVGYCMFLASIMVAIYYNMIIAWTIYYMFASFTTDLPWQHCGQTYNTEACFSHMAYTACKEEKATNIYYNGTCMNATYANGQGIFNDTAKSLRKSAPEEYFNRKVLGEVEGIDIGNIGGIQWELTLSLLAAWIIVFLCLIKGIKSSGKVVYFTATFPYLVLTILLIRGALLEGSLEGIKFYMQPDWSKLYDINIWRNAAVQIFYSLSLAGGGLITLASYNKFDNNLVRDTLIVCFGNCLTSVYAGFAIFSILGHMAYTQNVSVSEVVTSSSGLAFIAYPEVVTRLPGATLWAILFFFMLLTLGLDSQFAIVENIVTSLTDAHPPLRKKKTWIILLVCVLGFLLGLPLCTQFVLINSLANYEPLSVGSYEYPEWANQVGYAMAFIPVALIVLFCIIAVIQTKGSLRELIGPTDQWGDNAAEFLSSNALVSANSKTALESRPRHQHYQNPVPHYRVPGPQFAHYSNGSGGDVVLGTYYNRAYQSEYDPNRGKP</sequence>
<evidence type="ECO:0000256" key="7">
    <source>
        <dbReference type="ARBA" id="ARBA00023136"/>
    </source>
</evidence>
<comment type="similarity">
    <text evidence="2 10">Belongs to the sodium:neurotransmitter symporter (SNF) (TC 2.A.22) family.</text>
</comment>
<evidence type="ECO:0000256" key="6">
    <source>
        <dbReference type="ARBA" id="ARBA00022989"/>
    </source>
</evidence>
<keyword evidence="9" id="KW-1015">Disulfide bond</keyword>
<keyword evidence="6" id="KW-1133">Transmembrane helix</keyword>
<evidence type="ECO:0000256" key="8">
    <source>
        <dbReference type="PIRSR" id="PIRSR600175-1"/>
    </source>
</evidence>
<dbReference type="PROSITE" id="PS50267">
    <property type="entry name" value="NA_NEUROTRAN_SYMP_3"/>
    <property type="match status" value="1"/>
</dbReference>
<feature type="disulfide bond" evidence="9">
    <location>
        <begin position="127"/>
        <end position="136"/>
    </location>
</feature>
<feature type="binding site" evidence="8">
    <location>
        <position position="388"/>
    </location>
    <ligand>
        <name>Na(+)</name>
        <dbReference type="ChEBI" id="CHEBI:29101"/>
        <label>1</label>
    </ligand>
</feature>
<dbReference type="GO" id="GO:0046872">
    <property type="term" value="F:metal ion binding"/>
    <property type="evidence" value="ECO:0007669"/>
    <property type="project" value="UniProtKB-KW"/>
</dbReference>
<dbReference type="GO" id="GO:0005886">
    <property type="term" value="C:plasma membrane"/>
    <property type="evidence" value="ECO:0007669"/>
    <property type="project" value="TreeGrafter"/>
</dbReference>
<evidence type="ECO:0000256" key="9">
    <source>
        <dbReference type="PIRSR" id="PIRSR600175-2"/>
    </source>
</evidence>
<dbReference type="PRINTS" id="PR00176">
    <property type="entry name" value="NANEUSMPORT"/>
</dbReference>
<feature type="binding site" evidence="8">
    <location>
        <position position="23"/>
    </location>
    <ligand>
        <name>Na(+)</name>
        <dbReference type="ChEBI" id="CHEBI:29101"/>
        <label>1</label>
    </ligand>
</feature>
<evidence type="ECO:0000256" key="3">
    <source>
        <dbReference type="ARBA" id="ARBA00022448"/>
    </source>
</evidence>
<feature type="binding site" evidence="8">
    <location>
        <position position="392"/>
    </location>
    <ligand>
        <name>Na(+)</name>
        <dbReference type="ChEBI" id="CHEBI:29101"/>
        <label>1</label>
    </ligand>
</feature>
<dbReference type="Pfam" id="PF00209">
    <property type="entry name" value="SNF"/>
    <property type="match status" value="1"/>
</dbReference>
<keyword evidence="5 10" id="KW-0769">Symport</keyword>
<evidence type="ECO:0000256" key="4">
    <source>
        <dbReference type="ARBA" id="ARBA00022692"/>
    </source>
</evidence>
<evidence type="ECO:0000256" key="10">
    <source>
        <dbReference type="RuleBase" id="RU003732"/>
    </source>
</evidence>
<dbReference type="PROSITE" id="PS00610">
    <property type="entry name" value="NA_NEUROTRAN_SYMP_1"/>
    <property type="match status" value="1"/>
</dbReference>
<dbReference type="PROSITE" id="PS00754">
    <property type="entry name" value="NA_NEUROTRAN_SYMP_2"/>
    <property type="match status" value="1"/>
</dbReference>
<evidence type="ECO:0000256" key="1">
    <source>
        <dbReference type="ARBA" id="ARBA00004141"/>
    </source>
</evidence>
<dbReference type="SUPFAM" id="SSF161070">
    <property type="entry name" value="SNF-like"/>
    <property type="match status" value="1"/>
</dbReference>
<feature type="binding site" evidence="8">
    <location>
        <position position="24"/>
    </location>
    <ligand>
        <name>Na(+)</name>
        <dbReference type="ChEBI" id="CHEBI:29101"/>
        <label>1</label>
    </ligand>
</feature>
<dbReference type="InterPro" id="IPR000175">
    <property type="entry name" value="Na/ntran_symport"/>
</dbReference>
<dbReference type="OrthoDB" id="6350323at2759"/>
<accession>A0A7R8W820</accession>
<reference evidence="11" key="1">
    <citation type="submission" date="2020-11" db="EMBL/GenBank/DDBJ databases">
        <authorList>
            <person name="Tran Van P."/>
        </authorList>
    </citation>
    <scope>NUCLEOTIDE SEQUENCE</scope>
</reference>
<gene>
    <name evidence="11" type="ORF">CTOB1V02_LOCUS4584</name>
</gene>
<feature type="binding site" evidence="8">
    <location>
        <position position="391"/>
    </location>
    <ligand>
        <name>Na(+)</name>
        <dbReference type="ChEBI" id="CHEBI:29101"/>
        <label>1</label>
    </ligand>
</feature>
<dbReference type="PANTHER" id="PTHR11616:SF240">
    <property type="entry name" value="BLOATED TUBULES, ISOFORM B-RELATED"/>
    <property type="match status" value="1"/>
</dbReference>
<keyword evidence="4 10" id="KW-0812">Transmembrane</keyword>
<proteinExistence type="inferred from homology"/>
<comment type="subcellular location">
    <subcellularLocation>
        <location evidence="1">Membrane</location>
        <topology evidence="1">Multi-pass membrane protein</topology>
    </subcellularLocation>
</comment>
<dbReference type="PANTHER" id="PTHR11616">
    <property type="entry name" value="SODIUM/CHLORIDE DEPENDENT TRANSPORTER"/>
    <property type="match status" value="1"/>
</dbReference>
<dbReference type="InterPro" id="IPR037272">
    <property type="entry name" value="SNS_sf"/>
</dbReference>
<evidence type="ECO:0000313" key="11">
    <source>
        <dbReference type="EMBL" id="CAD7226668.1"/>
    </source>
</evidence>
<feature type="binding site" evidence="8">
    <location>
        <position position="291"/>
    </location>
    <ligand>
        <name>Na(+)</name>
        <dbReference type="ChEBI" id="CHEBI:29101"/>
        <label>1</label>
    </ligand>
</feature>
<keyword evidence="8" id="KW-0915">Sodium</keyword>
<organism evidence="11">
    <name type="scientific">Cyprideis torosa</name>
    <dbReference type="NCBI Taxonomy" id="163714"/>
    <lineage>
        <taxon>Eukaryota</taxon>
        <taxon>Metazoa</taxon>
        <taxon>Ecdysozoa</taxon>
        <taxon>Arthropoda</taxon>
        <taxon>Crustacea</taxon>
        <taxon>Oligostraca</taxon>
        <taxon>Ostracoda</taxon>
        <taxon>Podocopa</taxon>
        <taxon>Podocopida</taxon>
        <taxon>Cytherocopina</taxon>
        <taxon>Cytheroidea</taxon>
        <taxon>Cytherideidae</taxon>
        <taxon>Cyprideis</taxon>
    </lineage>
</organism>
<keyword evidence="8" id="KW-0479">Metal-binding</keyword>
<dbReference type="GO" id="GO:0015375">
    <property type="term" value="F:glycine:sodium symporter activity"/>
    <property type="evidence" value="ECO:0007669"/>
    <property type="project" value="TreeGrafter"/>
</dbReference>
<feature type="binding site" evidence="8">
    <location>
        <position position="28"/>
    </location>
    <ligand>
        <name>Na(+)</name>
        <dbReference type="ChEBI" id="CHEBI:29101"/>
        <label>1</label>
    </ligand>
</feature>
<dbReference type="AlphaFoldDB" id="A0A7R8W820"/>
<keyword evidence="7" id="KW-0472">Membrane</keyword>